<gene>
    <name evidence="1" type="ORF">SBAD_LOCUS5581</name>
</gene>
<dbReference type="InterPro" id="IPR029071">
    <property type="entry name" value="Ubiquitin-like_domsf"/>
</dbReference>
<proteinExistence type="predicted"/>
<evidence type="ECO:0000313" key="3">
    <source>
        <dbReference type="WBParaSite" id="SBAD_0000580301-mRNA-1"/>
    </source>
</evidence>
<reference evidence="3" key="1">
    <citation type="submission" date="2016-06" db="UniProtKB">
        <authorList>
            <consortium name="WormBaseParasite"/>
        </authorList>
    </citation>
    <scope>IDENTIFICATION</scope>
</reference>
<dbReference type="EMBL" id="UZAM01009092">
    <property type="protein sequence ID" value="VDP07656.1"/>
    <property type="molecule type" value="Genomic_DNA"/>
</dbReference>
<dbReference type="Gene3D" id="3.10.20.90">
    <property type="entry name" value="Phosphatidylinositol 3-kinase Catalytic Subunit, Chain A, domain 1"/>
    <property type="match status" value="1"/>
</dbReference>
<keyword evidence="2" id="KW-1185">Reference proteome</keyword>
<dbReference type="Proteomes" id="UP000270296">
    <property type="component" value="Unassembled WGS sequence"/>
</dbReference>
<reference evidence="1 2" key="2">
    <citation type="submission" date="2018-11" db="EMBL/GenBank/DDBJ databases">
        <authorList>
            <consortium name="Pathogen Informatics"/>
        </authorList>
    </citation>
    <scope>NUCLEOTIDE SEQUENCE [LARGE SCALE GENOMIC DNA]</scope>
</reference>
<name>A0A183IPN4_9BILA</name>
<sequence>MLEIPCGYTGTQAENKKVISIKAKASSSAGQVLRPIFMKHGLFLDDMIVCDTKSNEVLPNYAPIIKADKKFFTALSQDEFKQWIHRDKVGDVPVQPMDVCASSTEVARCKVATVNDCVTEGDEMQKRHALILSELQSIFDADNPRELIEFSSGPGKPRRPAKLKEKCKATCNAQSLMLFKSKTGANYSTLSHQTARLDQEVELLERLGDVDQKLIRLRLWDVEISGVQLCGSFFQIRHASLVDVRLLVLRKWNIASLWLRCTPGALVLNFQQPVLHIINGHMLVLRMLRSQHSVRSSSIAIVSKPVPVVKTDALNAWHDDDVKKSPETTKVRKCASDFTAHRE</sequence>
<dbReference type="WBParaSite" id="SBAD_0000580301-mRNA-1">
    <property type="protein sequence ID" value="SBAD_0000580301-mRNA-1"/>
    <property type="gene ID" value="SBAD_0000580301"/>
</dbReference>
<accession>A0A183IPN4</accession>
<organism evidence="3">
    <name type="scientific">Soboliphyme baturini</name>
    <dbReference type="NCBI Taxonomy" id="241478"/>
    <lineage>
        <taxon>Eukaryota</taxon>
        <taxon>Metazoa</taxon>
        <taxon>Ecdysozoa</taxon>
        <taxon>Nematoda</taxon>
        <taxon>Enoplea</taxon>
        <taxon>Dorylaimia</taxon>
        <taxon>Dioctophymatida</taxon>
        <taxon>Dioctophymatoidea</taxon>
        <taxon>Soboliphymatidae</taxon>
        <taxon>Soboliphyme</taxon>
    </lineage>
</organism>
<evidence type="ECO:0000313" key="1">
    <source>
        <dbReference type="EMBL" id="VDP07656.1"/>
    </source>
</evidence>
<dbReference type="AlphaFoldDB" id="A0A183IPN4"/>
<protein>
    <submittedName>
        <fullName evidence="3">Plus3 domain-containing protein</fullName>
    </submittedName>
</protein>
<evidence type="ECO:0000313" key="2">
    <source>
        <dbReference type="Proteomes" id="UP000270296"/>
    </source>
</evidence>
<dbReference type="SUPFAM" id="SSF54236">
    <property type="entry name" value="Ubiquitin-like"/>
    <property type="match status" value="1"/>
</dbReference>